<organism evidence="1 2">
    <name type="scientific">Siminovitchia fordii</name>
    <dbReference type="NCBI Taxonomy" id="254759"/>
    <lineage>
        <taxon>Bacteria</taxon>
        <taxon>Bacillati</taxon>
        <taxon>Bacillota</taxon>
        <taxon>Bacilli</taxon>
        <taxon>Bacillales</taxon>
        <taxon>Bacillaceae</taxon>
        <taxon>Siminovitchia</taxon>
    </lineage>
</organism>
<accession>A0ABQ4K425</accession>
<evidence type="ECO:0000313" key="2">
    <source>
        <dbReference type="Proteomes" id="UP000680279"/>
    </source>
</evidence>
<sequence length="111" mass="13353">MNMDKVNIVSETEYDRYDQLVNLPDLEFTSLCRRKYSINRGVFNVIDDWFFNYGVTNITARRKTILQFLAYVCEKKKPDQREMYLQFGKGGVKSHLYYYTDKCLNENQTYE</sequence>
<comment type="caution">
    <text evidence="1">The sequence shown here is derived from an EMBL/GenBank/DDBJ whole genome shotgun (WGS) entry which is preliminary data.</text>
</comment>
<dbReference type="EMBL" id="BOQT01000004">
    <property type="protein sequence ID" value="GIN20487.1"/>
    <property type="molecule type" value="Genomic_DNA"/>
</dbReference>
<reference evidence="1 2" key="1">
    <citation type="submission" date="2021-03" db="EMBL/GenBank/DDBJ databases">
        <title>Antimicrobial resistance genes in bacteria isolated from Japanese honey, and their potential for conferring macrolide and lincosamide resistance in the American foulbrood pathogen Paenibacillus larvae.</title>
        <authorList>
            <person name="Okamoto M."/>
            <person name="Kumagai M."/>
            <person name="Kanamori H."/>
            <person name="Takamatsu D."/>
        </authorList>
    </citation>
    <scope>NUCLEOTIDE SEQUENCE [LARGE SCALE GENOMIC DNA]</scope>
    <source>
        <strain evidence="1 2">J1TS3</strain>
    </source>
</reference>
<gene>
    <name evidence="1" type="ORF">J1TS3_16210</name>
</gene>
<keyword evidence="2" id="KW-1185">Reference proteome</keyword>
<dbReference type="RefSeq" id="WP_249412688.1">
    <property type="nucleotide sequence ID" value="NZ_BOQT01000004.1"/>
</dbReference>
<evidence type="ECO:0000313" key="1">
    <source>
        <dbReference type="EMBL" id="GIN20487.1"/>
    </source>
</evidence>
<dbReference type="Proteomes" id="UP000680279">
    <property type="component" value="Unassembled WGS sequence"/>
</dbReference>
<proteinExistence type="predicted"/>
<name>A0ABQ4K425_9BACI</name>
<protein>
    <submittedName>
        <fullName evidence="1">Uncharacterized protein</fullName>
    </submittedName>
</protein>